<accession>A0A0L0C1D5</accession>
<dbReference type="EMBL" id="JRES01001008">
    <property type="protein sequence ID" value="KNC26158.1"/>
    <property type="molecule type" value="Genomic_DNA"/>
</dbReference>
<evidence type="ECO:0000313" key="1">
    <source>
        <dbReference type="EMBL" id="KNC26158.1"/>
    </source>
</evidence>
<dbReference type="SUPFAM" id="SSF140996">
    <property type="entry name" value="Hermes dimerisation domain"/>
    <property type="match status" value="1"/>
</dbReference>
<keyword evidence="2" id="KW-1185">Reference proteome</keyword>
<reference evidence="1 2" key="1">
    <citation type="journal article" date="2015" name="Nat. Commun.">
        <title>Lucilia cuprina genome unlocks parasitic fly biology to underpin future interventions.</title>
        <authorList>
            <person name="Anstead C.A."/>
            <person name="Korhonen P.K."/>
            <person name="Young N.D."/>
            <person name="Hall R.S."/>
            <person name="Jex A.R."/>
            <person name="Murali S.C."/>
            <person name="Hughes D.S."/>
            <person name="Lee S.F."/>
            <person name="Perry T."/>
            <person name="Stroehlein A.J."/>
            <person name="Ansell B.R."/>
            <person name="Breugelmans B."/>
            <person name="Hofmann A."/>
            <person name="Qu J."/>
            <person name="Dugan S."/>
            <person name="Lee S.L."/>
            <person name="Chao H."/>
            <person name="Dinh H."/>
            <person name="Han Y."/>
            <person name="Doddapaneni H.V."/>
            <person name="Worley K.C."/>
            <person name="Muzny D.M."/>
            <person name="Ioannidis P."/>
            <person name="Waterhouse R.M."/>
            <person name="Zdobnov E.M."/>
            <person name="James P.J."/>
            <person name="Bagnall N.H."/>
            <person name="Kotze A.C."/>
            <person name="Gibbs R.A."/>
            <person name="Richards S."/>
            <person name="Batterham P."/>
            <person name="Gasser R.B."/>
        </authorList>
    </citation>
    <scope>NUCLEOTIDE SEQUENCE [LARGE SCALE GENOMIC DNA]</scope>
    <source>
        <strain evidence="1 2">LS</strain>
        <tissue evidence="1">Full body</tissue>
    </source>
</reference>
<gene>
    <name evidence="1" type="ORF">FF38_04254</name>
</gene>
<sequence length="72" mass="8577">MKLDDYNIRIRMSNEMENEIHNSFLIMITIDLRPLSIVENKGFQEFTKSLNSKMIDNKKPYCLAMTNLMSFR</sequence>
<name>A0A0L0C1D5_LUCCU</name>
<dbReference type="AlphaFoldDB" id="A0A0L0C1D5"/>
<comment type="caution">
    <text evidence="1">The sequence shown here is derived from an EMBL/GenBank/DDBJ whole genome shotgun (WGS) entry which is preliminary data.</text>
</comment>
<dbReference type="Proteomes" id="UP000037069">
    <property type="component" value="Unassembled WGS sequence"/>
</dbReference>
<evidence type="ECO:0000313" key="2">
    <source>
        <dbReference type="Proteomes" id="UP000037069"/>
    </source>
</evidence>
<organism evidence="1 2">
    <name type="scientific">Lucilia cuprina</name>
    <name type="common">Green bottle fly</name>
    <name type="synonym">Australian sheep blowfly</name>
    <dbReference type="NCBI Taxonomy" id="7375"/>
    <lineage>
        <taxon>Eukaryota</taxon>
        <taxon>Metazoa</taxon>
        <taxon>Ecdysozoa</taxon>
        <taxon>Arthropoda</taxon>
        <taxon>Hexapoda</taxon>
        <taxon>Insecta</taxon>
        <taxon>Pterygota</taxon>
        <taxon>Neoptera</taxon>
        <taxon>Endopterygota</taxon>
        <taxon>Diptera</taxon>
        <taxon>Brachycera</taxon>
        <taxon>Muscomorpha</taxon>
        <taxon>Oestroidea</taxon>
        <taxon>Calliphoridae</taxon>
        <taxon>Luciliinae</taxon>
        <taxon>Lucilia</taxon>
    </lineage>
</organism>
<protein>
    <submittedName>
        <fullName evidence="1">Uncharacterized protein</fullName>
    </submittedName>
</protein>
<proteinExistence type="predicted"/>